<organism evidence="1">
    <name type="scientific">Anguilla anguilla</name>
    <name type="common">European freshwater eel</name>
    <name type="synonym">Muraena anguilla</name>
    <dbReference type="NCBI Taxonomy" id="7936"/>
    <lineage>
        <taxon>Eukaryota</taxon>
        <taxon>Metazoa</taxon>
        <taxon>Chordata</taxon>
        <taxon>Craniata</taxon>
        <taxon>Vertebrata</taxon>
        <taxon>Euteleostomi</taxon>
        <taxon>Actinopterygii</taxon>
        <taxon>Neopterygii</taxon>
        <taxon>Teleostei</taxon>
        <taxon>Anguilliformes</taxon>
        <taxon>Anguillidae</taxon>
        <taxon>Anguilla</taxon>
    </lineage>
</organism>
<proteinExistence type="predicted"/>
<sequence length="34" mass="4101">MHIVILMLLKQKPWNYCTYVLLNGKKAESFQMKM</sequence>
<dbReference type="EMBL" id="GBXM01090856">
    <property type="protein sequence ID" value="JAH17721.1"/>
    <property type="molecule type" value="Transcribed_RNA"/>
</dbReference>
<protein>
    <submittedName>
        <fullName evidence="1">Uncharacterized protein</fullName>
    </submittedName>
</protein>
<name>A0A0E9QLF3_ANGAN</name>
<accession>A0A0E9QLF3</accession>
<reference evidence="1" key="1">
    <citation type="submission" date="2014-11" db="EMBL/GenBank/DDBJ databases">
        <authorList>
            <person name="Amaro Gonzalez C."/>
        </authorList>
    </citation>
    <scope>NUCLEOTIDE SEQUENCE</scope>
</reference>
<dbReference type="AlphaFoldDB" id="A0A0E9QLF3"/>
<evidence type="ECO:0000313" key="1">
    <source>
        <dbReference type="EMBL" id="JAH17721.1"/>
    </source>
</evidence>
<reference evidence="1" key="2">
    <citation type="journal article" date="2015" name="Fish Shellfish Immunol.">
        <title>Early steps in the European eel (Anguilla anguilla)-Vibrio vulnificus interaction in the gills: Role of the RtxA13 toxin.</title>
        <authorList>
            <person name="Callol A."/>
            <person name="Pajuelo D."/>
            <person name="Ebbesson L."/>
            <person name="Teles M."/>
            <person name="MacKenzie S."/>
            <person name="Amaro C."/>
        </authorList>
    </citation>
    <scope>NUCLEOTIDE SEQUENCE</scope>
</reference>